<name>A0ABN8IRK7_9NEOP</name>
<evidence type="ECO:0000259" key="4">
    <source>
        <dbReference type="Pfam" id="PF00626"/>
    </source>
</evidence>
<keyword evidence="3" id="KW-0732">Signal</keyword>
<dbReference type="PANTHER" id="PTHR11977:SF123">
    <property type="entry name" value="GELSOLIN"/>
    <property type="match status" value="1"/>
</dbReference>
<gene>
    <name evidence="5" type="ORF">IPOD504_LOCUS12807</name>
</gene>
<dbReference type="Gene3D" id="3.40.20.10">
    <property type="entry name" value="Severin"/>
    <property type="match status" value="4"/>
</dbReference>
<feature type="domain" description="Gelsolin-like" evidence="4">
    <location>
        <begin position="442"/>
        <end position="513"/>
    </location>
</feature>
<feature type="region of interest" description="Disordered" evidence="2">
    <location>
        <begin position="282"/>
        <end position="310"/>
    </location>
</feature>
<accession>A0ABN8IRK7</accession>
<proteinExistence type="predicted"/>
<dbReference type="InterPro" id="IPR029006">
    <property type="entry name" value="ADF-H/Gelsolin-like_dom_sf"/>
</dbReference>
<dbReference type="PANTHER" id="PTHR11977">
    <property type="entry name" value="VILLIN"/>
    <property type="match status" value="1"/>
</dbReference>
<keyword evidence="1" id="KW-0677">Repeat</keyword>
<dbReference type="InterPro" id="IPR007123">
    <property type="entry name" value="Gelsolin-like_dom"/>
</dbReference>
<feature type="domain" description="Gelsolin-like" evidence="4">
    <location>
        <begin position="205"/>
        <end position="263"/>
    </location>
</feature>
<feature type="domain" description="Gelsolin-like" evidence="4">
    <location>
        <begin position="321"/>
        <end position="391"/>
    </location>
</feature>
<evidence type="ECO:0000256" key="2">
    <source>
        <dbReference type="SAM" id="MobiDB-lite"/>
    </source>
</evidence>
<dbReference type="InterPro" id="IPR007122">
    <property type="entry name" value="Villin/Gelsolin"/>
</dbReference>
<dbReference type="EMBL" id="OW152842">
    <property type="protein sequence ID" value="CAH2064578.1"/>
    <property type="molecule type" value="Genomic_DNA"/>
</dbReference>
<dbReference type="CDD" id="cd11290">
    <property type="entry name" value="gelsolin_S1_like"/>
    <property type="match status" value="1"/>
</dbReference>
<evidence type="ECO:0000256" key="3">
    <source>
        <dbReference type="SAM" id="SignalP"/>
    </source>
</evidence>
<sequence>MKAYTNLKMRVACVWALLGLFALAGARTAQRQQAVTAQITSLTDKDARSKASVHSAFANAGKQAGVEVWRIVNFNPVAVAQSDVGKFNKGDSYIVLKTTADKKKNLSWDIYYWIGSESTQDESGAAAILTVGLDDKFGGAAVQHRETLGRESQQFLSLFRPAIRYVDGGAASGFNHVVTNPGAEKRLLQVKGKKNIRIRQVDPIISSLNKGDCFILDVNNDVMVYVGDGARNTEKLKAISVANQVRDQDHNGRGRVEIVDQYSSETDVQKFFTALGSGSKDLVPEASAGGDDQAFERSEEDSVSLSEVSDSSGSLVATPLKKPFKQEQLKPQEAYILDTVSGSIYVWIGKQASKREKTEVMSKAEQLLRSKNYPSWVHVVRIPQGTEPAVFKQYFATWRDVGMSHSRLVRSAKASNSLKDMTSKWPKLYKGIVTGTNMVFEEIPNFSQTDLRQDAVFVLDMGDELFVWIGEDVTEEERKVTFDIHKHLQPLKASFPQNWVIVMTKQGLEPESFKKSFGTWEPELLAKLRDSDEEKYDALNFNEVEE</sequence>
<dbReference type="CDD" id="cd11292">
    <property type="entry name" value="gelsolin_S3_like"/>
    <property type="match status" value="1"/>
</dbReference>
<feature type="domain" description="Gelsolin-like" evidence="4">
    <location>
        <begin position="74"/>
        <end position="156"/>
    </location>
</feature>
<dbReference type="SMART" id="SM00262">
    <property type="entry name" value="GEL"/>
    <property type="match status" value="4"/>
</dbReference>
<protein>
    <recommendedName>
        <fullName evidence="4">Gelsolin-like domain-containing protein</fullName>
    </recommendedName>
</protein>
<feature type="chain" id="PRO_5047284407" description="Gelsolin-like domain-containing protein" evidence="3">
    <location>
        <begin position="27"/>
        <end position="546"/>
    </location>
</feature>
<evidence type="ECO:0000256" key="1">
    <source>
        <dbReference type="ARBA" id="ARBA00022737"/>
    </source>
</evidence>
<organism evidence="5 6">
    <name type="scientific">Iphiclides podalirius</name>
    <name type="common">scarce swallowtail</name>
    <dbReference type="NCBI Taxonomy" id="110791"/>
    <lineage>
        <taxon>Eukaryota</taxon>
        <taxon>Metazoa</taxon>
        <taxon>Ecdysozoa</taxon>
        <taxon>Arthropoda</taxon>
        <taxon>Hexapoda</taxon>
        <taxon>Insecta</taxon>
        <taxon>Pterygota</taxon>
        <taxon>Neoptera</taxon>
        <taxon>Endopterygota</taxon>
        <taxon>Lepidoptera</taxon>
        <taxon>Glossata</taxon>
        <taxon>Ditrysia</taxon>
        <taxon>Papilionoidea</taxon>
        <taxon>Papilionidae</taxon>
        <taxon>Papilioninae</taxon>
        <taxon>Iphiclides</taxon>
    </lineage>
</organism>
<reference evidence="5" key="1">
    <citation type="submission" date="2022-03" db="EMBL/GenBank/DDBJ databases">
        <authorList>
            <person name="Martin H S."/>
        </authorList>
    </citation>
    <scope>NUCLEOTIDE SEQUENCE</scope>
</reference>
<dbReference type="Proteomes" id="UP000837857">
    <property type="component" value="Chromosome 30"/>
</dbReference>
<keyword evidence="6" id="KW-1185">Reference proteome</keyword>
<feature type="signal peptide" evidence="3">
    <location>
        <begin position="1"/>
        <end position="26"/>
    </location>
</feature>
<evidence type="ECO:0000313" key="5">
    <source>
        <dbReference type="EMBL" id="CAH2064578.1"/>
    </source>
</evidence>
<dbReference type="Pfam" id="PF00626">
    <property type="entry name" value="Gelsolin"/>
    <property type="match status" value="4"/>
</dbReference>
<dbReference type="PRINTS" id="PR00597">
    <property type="entry name" value="GELSOLIN"/>
</dbReference>
<feature type="non-terminal residue" evidence="5">
    <location>
        <position position="546"/>
    </location>
</feature>
<dbReference type="SUPFAM" id="SSF55753">
    <property type="entry name" value="Actin depolymerizing proteins"/>
    <property type="match status" value="4"/>
</dbReference>
<evidence type="ECO:0000313" key="6">
    <source>
        <dbReference type="Proteomes" id="UP000837857"/>
    </source>
</evidence>